<dbReference type="Gene3D" id="2.30.29.30">
    <property type="entry name" value="Pleckstrin-homology domain (PH domain)/Phosphotyrosine-binding domain (PTB)"/>
    <property type="match status" value="1"/>
</dbReference>
<dbReference type="InterPro" id="IPR035899">
    <property type="entry name" value="DBL_dom_sf"/>
</dbReference>
<dbReference type="CDD" id="cd13392">
    <property type="entry name" value="PH_AKAP13"/>
    <property type="match status" value="1"/>
</dbReference>
<comment type="subcellular location">
    <subcellularLocation>
        <location evidence="1">Cytoplasm</location>
    </subcellularLocation>
</comment>
<organism evidence="12 13">
    <name type="scientific">Strigops habroptila</name>
    <name type="common">Kakapo</name>
    <dbReference type="NCBI Taxonomy" id="2489341"/>
    <lineage>
        <taxon>Eukaryota</taxon>
        <taxon>Metazoa</taxon>
        <taxon>Chordata</taxon>
        <taxon>Craniata</taxon>
        <taxon>Vertebrata</taxon>
        <taxon>Euteleostomi</taxon>
        <taxon>Archelosauria</taxon>
        <taxon>Archosauria</taxon>
        <taxon>Dinosauria</taxon>
        <taxon>Saurischia</taxon>
        <taxon>Theropoda</taxon>
        <taxon>Coelurosauria</taxon>
        <taxon>Aves</taxon>
        <taxon>Neognathae</taxon>
        <taxon>Neoaves</taxon>
        <taxon>Telluraves</taxon>
        <taxon>Australaves</taxon>
        <taxon>Psittaciformes</taxon>
        <taxon>Psittacidae</taxon>
        <taxon>Strigops</taxon>
    </lineage>
</organism>
<dbReference type="SMART" id="SM00233">
    <property type="entry name" value="PH"/>
    <property type="match status" value="1"/>
</dbReference>
<dbReference type="GO" id="GO:0016020">
    <property type="term" value="C:membrane"/>
    <property type="evidence" value="ECO:0007669"/>
    <property type="project" value="TreeGrafter"/>
</dbReference>
<dbReference type="InterPro" id="IPR011993">
    <property type="entry name" value="PH-like_dom_sf"/>
</dbReference>
<keyword evidence="13" id="KW-1185">Reference proteome</keyword>
<reference evidence="12" key="3">
    <citation type="submission" date="2025-09" db="UniProtKB">
        <authorList>
            <consortium name="Ensembl"/>
        </authorList>
    </citation>
    <scope>IDENTIFICATION</scope>
</reference>
<keyword evidence="7" id="KW-0862">Zinc</keyword>
<dbReference type="PROSITE" id="PS50010">
    <property type="entry name" value="DH_2"/>
    <property type="match status" value="1"/>
</dbReference>
<feature type="compositionally biased region" description="Polar residues" evidence="9">
    <location>
        <begin position="1657"/>
        <end position="1667"/>
    </location>
</feature>
<keyword evidence="8" id="KW-0175">Coiled coil</keyword>
<feature type="compositionally biased region" description="Polar residues" evidence="9">
    <location>
        <begin position="638"/>
        <end position="650"/>
    </location>
</feature>
<proteinExistence type="predicted"/>
<feature type="compositionally biased region" description="Polar residues" evidence="9">
    <location>
        <begin position="683"/>
        <end position="694"/>
    </location>
</feature>
<dbReference type="GO" id="GO:0008270">
    <property type="term" value="F:zinc ion binding"/>
    <property type="evidence" value="ECO:0007669"/>
    <property type="project" value="UniProtKB-KW"/>
</dbReference>
<dbReference type="Pfam" id="PF17838">
    <property type="entry name" value="PH_16"/>
    <property type="match status" value="1"/>
</dbReference>
<feature type="domain" description="PH" evidence="10">
    <location>
        <begin position="1173"/>
        <end position="1275"/>
    </location>
</feature>
<dbReference type="InterPro" id="IPR041020">
    <property type="entry name" value="PH_16"/>
</dbReference>
<sequence length="1722" mass="193074">MKLPYLCGDSVITVQLTEEDKVEDDVVFYLVFTGSTVQHCTSTRKINPGSLETISPGHDCCETVKVALCASREGHPVLVVAEESFQFVQDEAYDAAQFLATCAGNQQALNFTRFLDRSRPPAADVDFLDEKVALAFRHLKLPAEWNVLGADQSLTENIPRETLMHFAVRLGLLRLTWFLLQQPGGRGALSIHNNEGATPVSLALERGYQKLHQLLTEEEAREPDSWSTLSHTVHSGDYSVKHHRGLDVYMLTAEAKEGEAANWESDIRHLQMHMQSHQHMVRNRARQESPSAPVHLDMGQLSDQTHQEEKCNSRSLGAFNDVPNDSLSLGDAQNPECFCERKNVTLRKKEEEGPTSAEGSGTVSDEKDCTGSLSARVNGVVNLPSCGNTNEEAGMTSAGVVLDQAGLCDSPHQEAQGAEEHSADSTVSVVETAGEAPASLEDTVWGGEHYKAVFAVVLTSLNLLRVCELYVQMLQKASARNSFCFAPIECENFLEDGLSSVCASSQGGLKRESGSESDLFPLPGDGMEDLVFGKPEEEQSACDVTSSSSSADDTMSLERNSSLGSDTSLPFPPIGNFVQPKDRHSLDGSCINMVATEGGEKEEELDSITDVPTHSSVLRNSMRPLSPFRRHSWGPGKNATNEAEINQRSSMRVLGDGIKKPPIHRRSYSLEGLAGDSGESKKPSTNLEAASLSSKDLRRSPLASNQCGSLVLLTEELEQGEMRDYDHQMHQTSPPQGFNFCSSTVSSPLTKSMSLMSISKPVLDNCNAIVHKGCKESVASCAKVKMKPQRGMLQAHDTSSLPTVTMRNKSSQPKERPRSAILAPDENTVTSIFNNRRSQQPTALSKSVSIQNIAGVGNDDSLIHTWKFLSQSTDSLHKISRVNESVESLVDEGKTDMNEGQLMGDLELDSKQLEAESWSQVVDSKFLQQQNKDVVKRQDVIYELMQTEMHHVRTLKIMNDVYSAGMLKELQYDQQVVDKIFPCLENLLHIHSHFFQRILERKKESLADKSEKNFVIKRIGDILVNQFSGESAERMKKTYGKFCGHHNEAVNNFKDLYSKDKRFQAFIKKKMNSSLMRRLGISECILLVTQRITKYPVLLQRILQYTKENEVEHEDLTQSLNLVKDVIAAVNSKVSNYEKKMRLGEIYNRTDSKSIMRMKSGQMFAREDLRHRKLIRDGPVSLKNAAGRLKEVQAVLLSDMLVFLQEKDQKYVFASLDQKSTVISLKKLIVREVAHEEKGLFLISMGVKDPEMVEVHASSKEERNGWIQIIQDTMNTMDKDEDEGVPCESDFEKKVSDAKVRGLKEQLQQKDKQILLLLEEKAKIFRDMADSSVQEDMPGSRLLFRANTEEAPKGEAIMKTALNEVELLQDLVNRSLGTALGQQVSSTAMEQEGGVGPISLPRRAETFGGFDSHQMNASKCGAKDEGEDAQDLRRTESDSILKKVSLGLSGVVLQQDTYIEDQKLALSERALTRSFFRPTSLLEQEKQRNLEKQRQELANLKKQQTQHQEERRKREKEWEVREKELAEQEAHLAQREEQVQRGWQDLEREREELQVKKASYQLDLERLRTAQKQLEREKVQFKQDVERLAQMRQEPDHNQVSNLHEKLARVSSQSSIDESSKQKSPSLPKQGHFDAELSVSPKRNSLSRTHKEKSTFHLLSTTNQTNKAAEEQPQMPTRLFSLAKPKDKKEKKKKGRGHRSQQSGECRGRSEVSPPEGEEIFC</sequence>
<dbReference type="FunFam" id="1.20.900.10:FF:000004">
    <property type="entry name" value="Rho guanine nucleotide exchange factor 2"/>
    <property type="match status" value="1"/>
</dbReference>
<dbReference type="GeneTree" id="ENSGT00940000154146"/>
<keyword evidence="3" id="KW-0597">Phosphoprotein</keyword>
<feature type="compositionally biased region" description="Basic residues" evidence="9">
    <location>
        <begin position="1689"/>
        <end position="1699"/>
    </location>
</feature>
<feature type="compositionally biased region" description="Basic and acidic residues" evidence="9">
    <location>
        <begin position="1592"/>
        <end position="1608"/>
    </location>
</feature>
<evidence type="ECO:0000256" key="1">
    <source>
        <dbReference type="ARBA" id="ARBA00004496"/>
    </source>
</evidence>
<evidence type="ECO:0000313" key="12">
    <source>
        <dbReference type="Ensembl" id="ENSSHBP00005022462.1"/>
    </source>
</evidence>
<dbReference type="SMART" id="SM00325">
    <property type="entry name" value="RhoGEF"/>
    <property type="match status" value="1"/>
</dbReference>
<dbReference type="FunFam" id="2.30.29.30:FF:000021">
    <property type="entry name" value="Rho guanine nucleotide exchange factor 2"/>
    <property type="match status" value="1"/>
</dbReference>
<feature type="compositionally biased region" description="Polar residues" evidence="9">
    <location>
        <begin position="551"/>
        <end position="568"/>
    </location>
</feature>
<evidence type="ECO:0000256" key="6">
    <source>
        <dbReference type="ARBA" id="ARBA00022771"/>
    </source>
</evidence>
<evidence type="ECO:0000259" key="11">
    <source>
        <dbReference type="PROSITE" id="PS50010"/>
    </source>
</evidence>
<feature type="region of interest" description="Disordered" evidence="9">
    <location>
        <begin position="1592"/>
        <end position="1722"/>
    </location>
</feature>
<keyword evidence="4" id="KW-0344">Guanine-nucleotide releasing factor</keyword>
<keyword evidence="2" id="KW-0963">Cytoplasm</keyword>
<dbReference type="SUPFAM" id="SSF48065">
    <property type="entry name" value="DBL homology domain (DH-domain)"/>
    <property type="match status" value="1"/>
</dbReference>
<gene>
    <name evidence="12" type="primary">AKAP13</name>
</gene>
<dbReference type="GO" id="GO:0043123">
    <property type="term" value="P:positive regulation of canonical NF-kappaB signal transduction"/>
    <property type="evidence" value="ECO:0007669"/>
    <property type="project" value="TreeGrafter"/>
</dbReference>
<feature type="compositionally biased region" description="Low complexity" evidence="9">
    <location>
        <begin position="1611"/>
        <end position="1630"/>
    </location>
</feature>
<accession>A0A672V787</accession>
<feature type="region of interest" description="Disordered" evidence="9">
    <location>
        <begin position="347"/>
        <end position="369"/>
    </location>
</feature>
<dbReference type="GO" id="GO:0015629">
    <property type="term" value="C:actin cytoskeleton"/>
    <property type="evidence" value="ECO:0007669"/>
    <property type="project" value="TreeGrafter"/>
</dbReference>
<keyword evidence="6" id="KW-0863">Zinc-finger</keyword>
<reference evidence="12 13" key="1">
    <citation type="submission" date="2019-11" db="EMBL/GenBank/DDBJ databases">
        <title>Strigops habroptila (kakapo) genome, bStrHab1, primary haplotype, v2.</title>
        <authorList>
            <person name="Jarvis E.D."/>
            <person name="Howard J."/>
            <person name="Rhie A."/>
            <person name="Phillippy A."/>
            <person name="Korlach J."/>
            <person name="Digby A."/>
            <person name="Iorns D."/>
            <person name="Eason D."/>
            <person name="Robertson B."/>
            <person name="Raemaekers T."/>
            <person name="Howe K."/>
            <person name="Lewin H."/>
            <person name="Damas J."/>
            <person name="Hastie A."/>
            <person name="Tracey A."/>
            <person name="Chow W."/>
            <person name="Fedrigo O."/>
        </authorList>
    </citation>
    <scope>NUCLEOTIDE SEQUENCE [LARGE SCALE GENOMIC DNA]</scope>
</reference>
<dbReference type="PANTHER" id="PTHR13944">
    <property type="entry name" value="AGAP007712-PA"/>
    <property type="match status" value="1"/>
</dbReference>
<dbReference type="SUPFAM" id="SSF48403">
    <property type="entry name" value="Ankyrin repeat"/>
    <property type="match status" value="1"/>
</dbReference>
<protein>
    <submittedName>
        <fullName evidence="12">A-kinase anchoring protein 13</fullName>
    </submittedName>
</protein>
<dbReference type="InterPro" id="IPR051632">
    <property type="entry name" value="Rho_GEF"/>
</dbReference>
<dbReference type="Ensembl" id="ENSSHBT00005026740.1">
    <property type="protein sequence ID" value="ENSSHBP00005022462.1"/>
    <property type="gene ID" value="ENSSHBG00005018827.1"/>
</dbReference>
<dbReference type="Pfam" id="PF00621">
    <property type="entry name" value="RhoGEF"/>
    <property type="match status" value="1"/>
</dbReference>
<dbReference type="Proteomes" id="UP000472266">
    <property type="component" value="Chromosome 10"/>
</dbReference>
<dbReference type="InterPro" id="IPR000219">
    <property type="entry name" value="DH_dom"/>
</dbReference>
<evidence type="ECO:0000259" key="10">
    <source>
        <dbReference type="PROSITE" id="PS50003"/>
    </source>
</evidence>
<dbReference type="GO" id="GO:0005085">
    <property type="term" value="F:guanyl-nucleotide exchange factor activity"/>
    <property type="evidence" value="ECO:0007669"/>
    <property type="project" value="UniProtKB-KW"/>
</dbReference>
<dbReference type="PANTHER" id="PTHR13944:SF18">
    <property type="entry name" value="A-KINASE ANCHOR PROTEIN 13"/>
    <property type="match status" value="1"/>
</dbReference>
<dbReference type="GO" id="GO:0005078">
    <property type="term" value="F:MAP-kinase scaffold activity"/>
    <property type="evidence" value="ECO:0007669"/>
    <property type="project" value="TreeGrafter"/>
</dbReference>
<dbReference type="GO" id="GO:0005737">
    <property type="term" value="C:cytoplasm"/>
    <property type="evidence" value="ECO:0007669"/>
    <property type="project" value="UniProtKB-SubCell"/>
</dbReference>
<keyword evidence="5" id="KW-0479">Metal-binding</keyword>
<dbReference type="Gene3D" id="1.20.900.10">
    <property type="entry name" value="Dbl homology (DH) domain"/>
    <property type="match status" value="1"/>
</dbReference>
<evidence type="ECO:0000256" key="9">
    <source>
        <dbReference type="SAM" id="MobiDB-lite"/>
    </source>
</evidence>
<dbReference type="GO" id="GO:0071875">
    <property type="term" value="P:adrenergic receptor signaling pathway"/>
    <property type="evidence" value="ECO:0007669"/>
    <property type="project" value="TreeGrafter"/>
</dbReference>
<dbReference type="InterPro" id="IPR001849">
    <property type="entry name" value="PH_domain"/>
</dbReference>
<feature type="region of interest" description="Disordered" evidence="9">
    <location>
        <begin position="628"/>
        <end position="700"/>
    </location>
</feature>
<feature type="domain" description="DH" evidence="11">
    <location>
        <begin position="936"/>
        <end position="1133"/>
    </location>
</feature>
<dbReference type="SUPFAM" id="SSF50729">
    <property type="entry name" value="PH domain-like"/>
    <property type="match status" value="1"/>
</dbReference>
<evidence type="ECO:0000313" key="13">
    <source>
        <dbReference type="Proteomes" id="UP000472266"/>
    </source>
</evidence>
<dbReference type="Gene3D" id="1.25.40.20">
    <property type="entry name" value="Ankyrin repeat-containing domain"/>
    <property type="match status" value="1"/>
</dbReference>
<evidence type="ECO:0000256" key="2">
    <source>
        <dbReference type="ARBA" id="ARBA00022490"/>
    </source>
</evidence>
<dbReference type="GO" id="GO:0035023">
    <property type="term" value="P:regulation of Rho protein signal transduction"/>
    <property type="evidence" value="ECO:0007669"/>
    <property type="project" value="TreeGrafter"/>
</dbReference>
<feature type="region of interest" description="Disordered" evidence="9">
    <location>
        <begin position="505"/>
        <end position="572"/>
    </location>
</feature>
<evidence type="ECO:0000256" key="4">
    <source>
        <dbReference type="ARBA" id="ARBA00022658"/>
    </source>
</evidence>
<evidence type="ECO:0000256" key="7">
    <source>
        <dbReference type="ARBA" id="ARBA00022833"/>
    </source>
</evidence>
<name>A0A672V787_STRHB</name>
<dbReference type="PROSITE" id="PS50003">
    <property type="entry name" value="PH_DOMAIN"/>
    <property type="match status" value="1"/>
</dbReference>
<dbReference type="CDD" id="cd00160">
    <property type="entry name" value="RhoGEF"/>
    <property type="match status" value="1"/>
</dbReference>
<evidence type="ECO:0000256" key="5">
    <source>
        <dbReference type="ARBA" id="ARBA00022723"/>
    </source>
</evidence>
<evidence type="ECO:0000256" key="8">
    <source>
        <dbReference type="ARBA" id="ARBA00023054"/>
    </source>
</evidence>
<reference evidence="12" key="2">
    <citation type="submission" date="2025-08" db="UniProtKB">
        <authorList>
            <consortium name="Ensembl"/>
        </authorList>
    </citation>
    <scope>IDENTIFICATION</scope>
</reference>
<dbReference type="InterPro" id="IPR036770">
    <property type="entry name" value="Ankyrin_rpt-contain_sf"/>
</dbReference>
<evidence type="ECO:0000256" key="3">
    <source>
        <dbReference type="ARBA" id="ARBA00022553"/>
    </source>
</evidence>